<dbReference type="SUPFAM" id="SSF52833">
    <property type="entry name" value="Thioredoxin-like"/>
    <property type="match status" value="1"/>
</dbReference>
<evidence type="ECO:0000259" key="1">
    <source>
        <dbReference type="Pfam" id="PF00085"/>
    </source>
</evidence>
<keyword evidence="3" id="KW-1185">Reference proteome</keyword>
<reference evidence="2" key="1">
    <citation type="submission" date="2021-01" db="EMBL/GenBank/DDBJ databases">
        <title>Genomic Encyclopedia of Type Strains, Phase IV (KMG-IV): sequencing the most valuable type-strain genomes for metagenomic binning, comparative biology and taxonomic classification.</title>
        <authorList>
            <person name="Goeker M."/>
        </authorList>
    </citation>
    <scope>NUCLEOTIDE SEQUENCE</scope>
    <source>
        <strain evidence="2">DSM 23230</strain>
    </source>
</reference>
<dbReference type="CDD" id="cd02947">
    <property type="entry name" value="TRX_family"/>
    <property type="match status" value="1"/>
</dbReference>
<accession>A0A939BM37</accession>
<dbReference type="PANTHER" id="PTHR45663:SF41">
    <property type="entry name" value="THIOREDOXIN-LIKE PROTEIN YUSE"/>
    <property type="match status" value="1"/>
</dbReference>
<dbReference type="InterPro" id="IPR013766">
    <property type="entry name" value="Thioredoxin_domain"/>
</dbReference>
<protein>
    <submittedName>
        <fullName evidence="2">Thioredoxin 1</fullName>
    </submittedName>
</protein>
<dbReference type="InterPro" id="IPR036249">
    <property type="entry name" value="Thioredoxin-like_sf"/>
</dbReference>
<dbReference type="Pfam" id="PF00085">
    <property type="entry name" value="Thioredoxin"/>
    <property type="match status" value="1"/>
</dbReference>
<gene>
    <name evidence="2" type="ORF">JOC47_000385</name>
</gene>
<dbReference type="EMBL" id="JAFBDQ010000002">
    <property type="protein sequence ID" value="MBM7555560.1"/>
    <property type="molecule type" value="Genomic_DNA"/>
</dbReference>
<evidence type="ECO:0000313" key="3">
    <source>
        <dbReference type="Proteomes" id="UP000774000"/>
    </source>
</evidence>
<dbReference type="Proteomes" id="UP000774000">
    <property type="component" value="Unassembled WGS sequence"/>
</dbReference>
<proteinExistence type="predicted"/>
<dbReference type="PANTHER" id="PTHR45663">
    <property type="entry name" value="GEO12009P1"/>
    <property type="match status" value="1"/>
</dbReference>
<dbReference type="Gene3D" id="3.40.30.10">
    <property type="entry name" value="Glutaredoxin"/>
    <property type="match status" value="1"/>
</dbReference>
<comment type="caution">
    <text evidence="2">The sequence shown here is derived from an EMBL/GenBank/DDBJ whole genome shotgun (WGS) entry which is preliminary data.</text>
</comment>
<sequence>MKDLKEINSENIEQMINKNDNLLIIFSNPECGYCGLAKKSLEEIIDKFSDLTVGECIVNNNPELKEKYSITSVPMFKLIKNGEVVYTDYGVVTANNLYYQLYSLLN</sequence>
<name>A0A939BM37_9FIRM</name>
<evidence type="ECO:0000313" key="2">
    <source>
        <dbReference type="EMBL" id="MBM7555560.1"/>
    </source>
</evidence>
<dbReference type="GO" id="GO:0005829">
    <property type="term" value="C:cytosol"/>
    <property type="evidence" value="ECO:0007669"/>
    <property type="project" value="TreeGrafter"/>
</dbReference>
<dbReference type="GO" id="GO:0045454">
    <property type="term" value="P:cell redox homeostasis"/>
    <property type="evidence" value="ECO:0007669"/>
    <property type="project" value="TreeGrafter"/>
</dbReference>
<dbReference type="GO" id="GO:0015035">
    <property type="term" value="F:protein-disulfide reductase activity"/>
    <property type="evidence" value="ECO:0007669"/>
    <property type="project" value="TreeGrafter"/>
</dbReference>
<dbReference type="RefSeq" id="WP_204700291.1">
    <property type="nucleotide sequence ID" value="NZ_JAFBDQ010000002.1"/>
</dbReference>
<feature type="domain" description="Thioredoxin" evidence="1">
    <location>
        <begin position="5"/>
        <end position="97"/>
    </location>
</feature>
<dbReference type="AlphaFoldDB" id="A0A939BM37"/>
<organism evidence="2 3">
    <name type="scientific">Halanaerobacter jeridensis</name>
    <dbReference type="NCBI Taxonomy" id="706427"/>
    <lineage>
        <taxon>Bacteria</taxon>
        <taxon>Bacillati</taxon>
        <taxon>Bacillota</taxon>
        <taxon>Clostridia</taxon>
        <taxon>Halanaerobiales</taxon>
        <taxon>Halobacteroidaceae</taxon>
        <taxon>Halanaerobacter</taxon>
    </lineage>
</organism>